<comment type="similarity">
    <text evidence="2 8">Belongs to the esterase D family.</text>
</comment>
<comment type="subcellular location">
    <subcellularLocation>
        <location evidence="8">Cytoplasm</location>
    </subcellularLocation>
</comment>
<dbReference type="GO" id="GO:0005829">
    <property type="term" value="C:cytosol"/>
    <property type="evidence" value="ECO:0007669"/>
    <property type="project" value="TreeGrafter"/>
</dbReference>
<proteinExistence type="inferred from homology"/>
<accession>A0AAW1U3X3</accession>
<evidence type="ECO:0000256" key="7">
    <source>
        <dbReference type="PIRSR" id="PIRSR614186-1"/>
    </source>
</evidence>
<comment type="catalytic activity">
    <reaction evidence="8">
        <text>S-formylglutathione + H2O = formate + glutathione + H(+)</text>
        <dbReference type="Rhea" id="RHEA:14961"/>
        <dbReference type="ChEBI" id="CHEBI:15377"/>
        <dbReference type="ChEBI" id="CHEBI:15378"/>
        <dbReference type="ChEBI" id="CHEBI:15740"/>
        <dbReference type="ChEBI" id="CHEBI:57688"/>
        <dbReference type="ChEBI" id="CHEBI:57925"/>
        <dbReference type="EC" id="3.1.2.12"/>
    </reaction>
</comment>
<dbReference type="PANTHER" id="PTHR10061:SF0">
    <property type="entry name" value="S-FORMYLGLUTATHIONE HYDROLASE"/>
    <property type="match status" value="1"/>
</dbReference>
<dbReference type="GO" id="GO:0018738">
    <property type="term" value="F:S-formylglutathione hydrolase activity"/>
    <property type="evidence" value="ECO:0007669"/>
    <property type="project" value="UniProtKB-EC"/>
</dbReference>
<organism evidence="9 10">
    <name type="scientific">Henosepilachna vigintioctopunctata</name>
    <dbReference type="NCBI Taxonomy" id="420089"/>
    <lineage>
        <taxon>Eukaryota</taxon>
        <taxon>Metazoa</taxon>
        <taxon>Ecdysozoa</taxon>
        <taxon>Arthropoda</taxon>
        <taxon>Hexapoda</taxon>
        <taxon>Insecta</taxon>
        <taxon>Pterygota</taxon>
        <taxon>Neoptera</taxon>
        <taxon>Endopterygota</taxon>
        <taxon>Coleoptera</taxon>
        <taxon>Polyphaga</taxon>
        <taxon>Cucujiformia</taxon>
        <taxon>Coccinelloidea</taxon>
        <taxon>Coccinellidae</taxon>
        <taxon>Epilachninae</taxon>
        <taxon>Epilachnini</taxon>
        <taxon>Henosepilachna</taxon>
    </lineage>
</organism>
<feature type="active site" description="Charge relay system" evidence="7">
    <location>
        <position position="149"/>
    </location>
</feature>
<evidence type="ECO:0000256" key="5">
    <source>
        <dbReference type="ARBA" id="ARBA00022487"/>
    </source>
</evidence>
<dbReference type="GO" id="GO:0052689">
    <property type="term" value="F:carboxylic ester hydrolase activity"/>
    <property type="evidence" value="ECO:0007669"/>
    <property type="project" value="UniProtKB-KW"/>
</dbReference>
<gene>
    <name evidence="9" type="ORF">WA026_022053</name>
</gene>
<sequence length="282" mass="32111">MDLVEVSRTKTFGGFQRVYSHVSKVLGCSMRFGVYSPPQIENKKLPVIYWLSGLTCTEANFIEKSGIQRYAAEHGVIIVNPDTSPRNVNIPGDRENWDFGEGAGFYVDAETEPWKNNYNMYSYVTKELIEIVNTNFSVLEGCQSIMGHSMGGHGALICALKNPGLYKSVSAFAPICNPINCPWGKKAFLGYLGPQETSNWTDWDATELVKNYNGPPIVLLIDQGTEDKFYKECQLLPENLIEKCKIWKMPVILNRRDGYDHSYFYIASFIEEHIKHHMQYLH</sequence>
<evidence type="ECO:0000256" key="8">
    <source>
        <dbReference type="RuleBase" id="RU363068"/>
    </source>
</evidence>
<dbReference type="NCBIfam" id="TIGR02821">
    <property type="entry name" value="fghA_ester_D"/>
    <property type="match status" value="1"/>
</dbReference>
<comment type="caution">
    <text evidence="9">The sequence shown here is derived from an EMBL/GenBank/DDBJ whole genome shotgun (WGS) entry which is preliminary data.</text>
</comment>
<keyword evidence="5 8" id="KW-0719">Serine esterase</keyword>
<name>A0AAW1U3X3_9CUCU</name>
<reference evidence="9 10" key="1">
    <citation type="submission" date="2023-03" db="EMBL/GenBank/DDBJ databases">
        <title>Genome insight into feeding habits of ladybird beetles.</title>
        <authorList>
            <person name="Li H.-S."/>
            <person name="Huang Y.-H."/>
            <person name="Pang H."/>
        </authorList>
    </citation>
    <scope>NUCLEOTIDE SEQUENCE [LARGE SCALE GENOMIC DNA]</scope>
    <source>
        <strain evidence="9">SYSU_2023b</strain>
        <tissue evidence="9">Whole body</tissue>
    </source>
</reference>
<evidence type="ECO:0000256" key="4">
    <source>
        <dbReference type="ARBA" id="ARBA00016774"/>
    </source>
</evidence>
<dbReference type="EC" id="3.1.2.12" evidence="3 8"/>
<comment type="function">
    <text evidence="1 8">Serine hydrolase involved in the detoxification of formaldehyde.</text>
</comment>
<evidence type="ECO:0000256" key="1">
    <source>
        <dbReference type="ARBA" id="ARBA00002608"/>
    </source>
</evidence>
<dbReference type="InterPro" id="IPR029058">
    <property type="entry name" value="AB_hydrolase_fold"/>
</dbReference>
<evidence type="ECO:0000256" key="6">
    <source>
        <dbReference type="ARBA" id="ARBA00022801"/>
    </source>
</evidence>
<keyword evidence="6 8" id="KW-0378">Hydrolase</keyword>
<dbReference type="EMBL" id="JARQZJ010000048">
    <property type="protein sequence ID" value="KAK9878412.1"/>
    <property type="molecule type" value="Genomic_DNA"/>
</dbReference>
<feature type="active site" description="Charge relay system" evidence="7">
    <location>
        <position position="261"/>
    </location>
</feature>
<keyword evidence="8" id="KW-0963">Cytoplasm</keyword>
<protein>
    <recommendedName>
        <fullName evidence="4 8">S-formylglutathione hydrolase</fullName>
        <ecNumber evidence="3 8">3.1.2.12</ecNumber>
    </recommendedName>
</protein>
<feature type="active site" description="Charge relay system" evidence="7">
    <location>
        <position position="227"/>
    </location>
</feature>
<dbReference type="InterPro" id="IPR000801">
    <property type="entry name" value="Esterase-like"/>
</dbReference>
<dbReference type="SUPFAM" id="SSF53474">
    <property type="entry name" value="alpha/beta-Hydrolases"/>
    <property type="match status" value="1"/>
</dbReference>
<keyword evidence="10" id="KW-1185">Reference proteome</keyword>
<evidence type="ECO:0000256" key="3">
    <source>
        <dbReference type="ARBA" id="ARBA00012479"/>
    </source>
</evidence>
<dbReference type="FunFam" id="3.40.50.1820:FF:000002">
    <property type="entry name" value="S-formylglutathione hydrolase"/>
    <property type="match status" value="1"/>
</dbReference>
<dbReference type="Gene3D" id="3.40.50.1820">
    <property type="entry name" value="alpha/beta hydrolase"/>
    <property type="match status" value="1"/>
</dbReference>
<dbReference type="PANTHER" id="PTHR10061">
    <property type="entry name" value="S-FORMYLGLUTATHIONE HYDROLASE"/>
    <property type="match status" value="1"/>
</dbReference>
<dbReference type="GO" id="GO:0046294">
    <property type="term" value="P:formaldehyde catabolic process"/>
    <property type="evidence" value="ECO:0007669"/>
    <property type="project" value="InterPro"/>
</dbReference>
<dbReference type="AlphaFoldDB" id="A0AAW1U3X3"/>
<evidence type="ECO:0000256" key="2">
    <source>
        <dbReference type="ARBA" id="ARBA00005622"/>
    </source>
</evidence>
<dbReference type="InterPro" id="IPR014186">
    <property type="entry name" value="S-formylglutathione_hydrol"/>
</dbReference>
<evidence type="ECO:0000313" key="9">
    <source>
        <dbReference type="EMBL" id="KAK9878412.1"/>
    </source>
</evidence>
<evidence type="ECO:0000313" key="10">
    <source>
        <dbReference type="Proteomes" id="UP001431783"/>
    </source>
</evidence>
<dbReference type="Proteomes" id="UP001431783">
    <property type="component" value="Unassembled WGS sequence"/>
</dbReference>
<dbReference type="Pfam" id="PF00756">
    <property type="entry name" value="Esterase"/>
    <property type="match status" value="1"/>
</dbReference>